<dbReference type="NCBIfam" id="TIGR04325">
    <property type="entry name" value="MTase_LIC12133"/>
    <property type="match status" value="1"/>
</dbReference>
<dbReference type="AlphaFoldDB" id="A0A838XXI7"/>
<proteinExistence type="predicted"/>
<dbReference type="GO" id="GO:0008168">
    <property type="term" value="F:methyltransferase activity"/>
    <property type="evidence" value="ECO:0007669"/>
    <property type="project" value="UniProtKB-KW"/>
</dbReference>
<dbReference type="EC" id="2.1.1.-" evidence="1"/>
<dbReference type="GO" id="GO:0032259">
    <property type="term" value="P:methylation"/>
    <property type="evidence" value="ECO:0007669"/>
    <property type="project" value="UniProtKB-KW"/>
</dbReference>
<name>A0A838XXI7_9HYPH</name>
<keyword evidence="2" id="KW-1185">Reference proteome</keyword>
<dbReference type="InterPro" id="IPR029063">
    <property type="entry name" value="SAM-dependent_MTases_sf"/>
</dbReference>
<reference evidence="1 2" key="1">
    <citation type="submission" date="2020-07" db="EMBL/GenBank/DDBJ databases">
        <authorList>
            <person name="Li M."/>
        </authorList>
    </citation>
    <scope>NUCLEOTIDE SEQUENCE [LARGE SCALE GENOMIC DNA]</scope>
    <source>
        <strain evidence="1 2">DSM 23284</strain>
    </source>
</reference>
<evidence type="ECO:0000313" key="2">
    <source>
        <dbReference type="Proteomes" id="UP000559404"/>
    </source>
</evidence>
<comment type="caution">
    <text evidence="1">The sequence shown here is derived from an EMBL/GenBank/DDBJ whole genome shotgun (WGS) entry which is preliminary data.</text>
</comment>
<evidence type="ECO:0000313" key="1">
    <source>
        <dbReference type="EMBL" id="MBA4611754.1"/>
    </source>
</evidence>
<gene>
    <name evidence="1" type="ORF">H1W37_08840</name>
</gene>
<organism evidence="1 2">
    <name type="scientific">Stappia taiwanensis</name>
    <dbReference type="NCBI Taxonomy" id="992267"/>
    <lineage>
        <taxon>Bacteria</taxon>
        <taxon>Pseudomonadati</taxon>
        <taxon>Pseudomonadota</taxon>
        <taxon>Alphaproteobacteria</taxon>
        <taxon>Hyphomicrobiales</taxon>
        <taxon>Stappiaceae</taxon>
        <taxon>Stappia</taxon>
    </lineage>
</organism>
<reference evidence="1 2" key="2">
    <citation type="submission" date="2020-08" db="EMBL/GenBank/DDBJ databases">
        <title>Stappia taiwanensis sp. nov., isolated from a coastal thermal spring.</title>
        <authorList>
            <person name="Kampfer P."/>
        </authorList>
    </citation>
    <scope>NUCLEOTIDE SEQUENCE [LARGE SCALE GENOMIC DNA]</scope>
    <source>
        <strain evidence="1 2">DSM 23284</strain>
    </source>
</reference>
<dbReference type="SUPFAM" id="SSF53335">
    <property type="entry name" value="S-adenosyl-L-methionine-dependent methyltransferases"/>
    <property type="match status" value="1"/>
</dbReference>
<keyword evidence="1" id="KW-0808">Transferase</keyword>
<dbReference type="EMBL" id="JACEON010000006">
    <property type="protein sequence ID" value="MBA4611754.1"/>
    <property type="molecule type" value="Genomic_DNA"/>
</dbReference>
<keyword evidence="1" id="KW-0489">Methyltransferase</keyword>
<dbReference type="InterPro" id="IPR027612">
    <property type="entry name" value="Put_MTase_LIC12133"/>
</dbReference>
<dbReference type="Proteomes" id="UP000559404">
    <property type="component" value="Unassembled WGS sequence"/>
</dbReference>
<sequence>MMATVHTTRPITPLLRSAVGRLRFSLRPLQAFGGRLRYLLPRPRRFSGCYPDYQTALAAARAAGAMPGYDHAEVAPVSFDRMCRVAPWDYPVLFWLQRLSGDIRTLVDAGGHMGTKYLAFRAQLATSWPDRWIVYDVPAIVEAGRQRAAAEGLTGLHFVTDLREAGPADLLLGSGLLQYLDIPVSQLLLRMVALPPHLILNKVAFRKGAPHVTLERIGPALVPYQMRNEEAFLDEITALGYELVDRWSIPSLSHVIDTHPEMGASESAGFYFRLREARGRGDAPD</sequence>
<protein>
    <submittedName>
        <fullName evidence="1">Methyltransferase, TIGR04325 family</fullName>
        <ecNumber evidence="1">2.1.1.-</ecNumber>
    </submittedName>
</protein>
<dbReference type="Gene3D" id="3.40.50.150">
    <property type="entry name" value="Vaccinia Virus protein VP39"/>
    <property type="match status" value="1"/>
</dbReference>
<accession>A0A838XXI7</accession>